<keyword evidence="2" id="KW-1185">Reference proteome</keyword>
<comment type="caution">
    <text evidence="1">The sequence shown here is derived from an EMBL/GenBank/DDBJ whole genome shotgun (WGS) entry which is preliminary data.</text>
</comment>
<organism evidence="1 2">
    <name type="scientific">Macrolepiota fuliginosa MF-IS2</name>
    <dbReference type="NCBI Taxonomy" id="1400762"/>
    <lineage>
        <taxon>Eukaryota</taxon>
        <taxon>Fungi</taxon>
        <taxon>Dikarya</taxon>
        <taxon>Basidiomycota</taxon>
        <taxon>Agaricomycotina</taxon>
        <taxon>Agaricomycetes</taxon>
        <taxon>Agaricomycetidae</taxon>
        <taxon>Agaricales</taxon>
        <taxon>Agaricineae</taxon>
        <taxon>Agaricaceae</taxon>
        <taxon>Macrolepiota</taxon>
    </lineage>
</organism>
<accession>A0A9P6BZJ0</accession>
<proteinExistence type="predicted"/>
<dbReference type="Proteomes" id="UP000807342">
    <property type="component" value="Unassembled WGS sequence"/>
</dbReference>
<protein>
    <submittedName>
        <fullName evidence="1">Uncharacterized protein</fullName>
    </submittedName>
</protein>
<reference evidence="1" key="1">
    <citation type="submission" date="2020-11" db="EMBL/GenBank/DDBJ databases">
        <authorList>
            <consortium name="DOE Joint Genome Institute"/>
            <person name="Ahrendt S."/>
            <person name="Riley R."/>
            <person name="Andreopoulos W."/>
            <person name="Labutti K."/>
            <person name="Pangilinan J."/>
            <person name="Ruiz-Duenas F.J."/>
            <person name="Barrasa J.M."/>
            <person name="Sanchez-Garcia M."/>
            <person name="Camarero S."/>
            <person name="Miyauchi S."/>
            <person name="Serrano A."/>
            <person name="Linde D."/>
            <person name="Babiker R."/>
            <person name="Drula E."/>
            <person name="Ayuso-Fernandez I."/>
            <person name="Pacheco R."/>
            <person name="Padilla G."/>
            <person name="Ferreira P."/>
            <person name="Barriuso J."/>
            <person name="Kellner H."/>
            <person name="Castanera R."/>
            <person name="Alfaro M."/>
            <person name="Ramirez L."/>
            <person name="Pisabarro A.G."/>
            <person name="Kuo A."/>
            <person name="Tritt A."/>
            <person name="Lipzen A."/>
            <person name="He G."/>
            <person name="Yan M."/>
            <person name="Ng V."/>
            <person name="Cullen D."/>
            <person name="Martin F."/>
            <person name="Rosso M.-N."/>
            <person name="Henrissat B."/>
            <person name="Hibbett D."/>
            <person name="Martinez A.T."/>
            <person name="Grigoriev I.V."/>
        </authorList>
    </citation>
    <scope>NUCLEOTIDE SEQUENCE</scope>
    <source>
        <strain evidence="1">MF-IS2</strain>
    </source>
</reference>
<sequence length="143" mass="15889">MALRSFSGGCSLWEVFAINPLSLSYKTLLKSKYLQTKRYKCSTGPSPPVNISLHLFQALVLLEFRLHLDFDSEMPLMCICHLKSMSFPCSLKFVCVTVAGPLDSLCSREGVNRSEQIVVYIGCDVVCECKVCKSVAGRRAVVE</sequence>
<evidence type="ECO:0000313" key="2">
    <source>
        <dbReference type="Proteomes" id="UP000807342"/>
    </source>
</evidence>
<evidence type="ECO:0000313" key="1">
    <source>
        <dbReference type="EMBL" id="KAF9443679.1"/>
    </source>
</evidence>
<name>A0A9P6BZJ0_9AGAR</name>
<gene>
    <name evidence="1" type="ORF">P691DRAFT_390448</name>
</gene>
<dbReference type="EMBL" id="MU151446">
    <property type="protein sequence ID" value="KAF9443679.1"/>
    <property type="molecule type" value="Genomic_DNA"/>
</dbReference>
<dbReference type="AlphaFoldDB" id="A0A9P6BZJ0"/>